<dbReference type="InterPro" id="IPR058633">
    <property type="entry name" value="EmrA/FarA_HH"/>
</dbReference>
<dbReference type="SUPFAM" id="SSF111369">
    <property type="entry name" value="HlyD-like secretion proteins"/>
    <property type="match status" value="2"/>
</dbReference>
<dbReference type="Pfam" id="PF25963">
    <property type="entry name" value="Beta-barrel_AAEA"/>
    <property type="match status" value="1"/>
</dbReference>
<dbReference type="GO" id="GO:0046677">
    <property type="term" value="P:response to antibiotic"/>
    <property type="evidence" value="ECO:0007669"/>
    <property type="project" value="UniProtKB-ARBA"/>
</dbReference>
<feature type="domain" description="Multidrug export protein EmrA/FarA alpha-helical hairpin" evidence="10">
    <location>
        <begin position="90"/>
        <end position="224"/>
    </location>
</feature>
<keyword evidence="8 9" id="KW-0472">Membrane</keyword>
<reference evidence="12 13" key="1">
    <citation type="submission" date="2018-10" db="EMBL/GenBank/DDBJ databases">
        <title>Genomic Encyclopedia of Type Strains, Phase IV (KMG-IV): sequencing the most valuable type-strain genomes for metagenomic binning, comparative biology and taxonomic classification.</title>
        <authorList>
            <person name="Goeker M."/>
        </authorList>
    </citation>
    <scope>NUCLEOTIDE SEQUENCE [LARGE SCALE GENOMIC DNA]</scope>
    <source>
        <strain evidence="12 13">DSM 3303</strain>
    </source>
</reference>
<comment type="similarity">
    <text evidence="2">Belongs to the membrane fusion protein (MFP) (TC 8.A.1) family.</text>
</comment>
<dbReference type="AlphaFoldDB" id="A0A495BIL7"/>
<dbReference type="Proteomes" id="UP000279384">
    <property type="component" value="Unassembled WGS sequence"/>
</dbReference>
<evidence type="ECO:0000313" key="13">
    <source>
        <dbReference type="Proteomes" id="UP000279384"/>
    </source>
</evidence>
<proteinExistence type="inferred from homology"/>
<dbReference type="InterPro" id="IPR050739">
    <property type="entry name" value="MFP"/>
</dbReference>
<comment type="caution">
    <text evidence="12">The sequence shown here is derived from an EMBL/GenBank/DDBJ whole genome shotgun (WGS) entry which is preliminary data.</text>
</comment>
<sequence>MDNTTPTTAPNTARRTALTRLSVALAIAGLAAGAYWFLALRHHQATDDAYVAGNLIPVSSQVAGSIVAIHADDTQSVKAGDLLLTLDRNDAQLAYARAEAELAQAVRQTRQLISVSGKSDALVAQRAADVARAEADVARASGDLARREAAARDQAIAGEELQHARDAANSARIALTAARAALKVGEEEQQASRALVLSDSAEQQPAVARAAAALRESYLALARTEIRAPVAGQIARRSAQPGARIQPGTPLLAVAALDSAWVDANFKEGQLRELRIGQPVELHADLYGDDVTYHGTVAGLAAGTGSVFSLLPAQNATGNWIKVVQRVPVRIALQQQELQQHPLRLGLSMSVSVDTSQQDGPLLTAARRNPALSTSVFERQLAQADQAVAKIIAANLGR</sequence>
<evidence type="ECO:0000256" key="1">
    <source>
        <dbReference type="ARBA" id="ARBA00004377"/>
    </source>
</evidence>
<evidence type="ECO:0000256" key="7">
    <source>
        <dbReference type="ARBA" id="ARBA00022989"/>
    </source>
</evidence>
<evidence type="ECO:0000259" key="11">
    <source>
        <dbReference type="Pfam" id="PF25963"/>
    </source>
</evidence>
<evidence type="ECO:0000256" key="4">
    <source>
        <dbReference type="ARBA" id="ARBA00022475"/>
    </source>
</evidence>
<dbReference type="GO" id="GO:0005886">
    <property type="term" value="C:plasma membrane"/>
    <property type="evidence" value="ECO:0007669"/>
    <property type="project" value="UniProtKB-SubCell"/>
</dbReference>
<evidence type="ECO:0000313" key="12">
    <source>
        <dbReference type="EMBL" id="RKQ60865.1"/>
    </source>
</evidence>
<feature type="domain" description="p-hydroxybenzoic acid efflux pump subunit AaeA-like beta-barrel" evidence="11">
    <location>
        <begin position="261"/>
        <end position="352"/>
    </location>
</feature>
<gene>
    <name evidence="12" type="ORF">C8E02_0622</name>
</gene>
<organism evidence="12 13">
    <name type="scientific">Vogesella indigofera</name>
    <name type="common">Pseudomonas indigofera</name>
    <dbReference type="NCBI Taxonomy" id="45465"/>
    <lineage>
        <taxon>Bacteria</taxon>
        <taxon>Pseudomonadati</taxon>
        <taxon>Pseudomonadota</taxon>
        <taxon>Betaproteobacteria</taxon>
        <taxon>Neisseriales</taxon>
        <taxon>Chromobacteriaceae</taxon>
        <taxon>Vogesella</taxon>
    </lineage>
</organism>
<keyword evidence="5" id="KW-0997">Cell inner membrane</keyword>
<dbReference type="GO" id="GO:1990961">
    <property type="term" value="P:xenobiotic detoxification by transmembrane export across the plasma membrane"/>
    <property type="evidence" value="ECO:0007669"/>
    <property type="project" value="UniProtKB-ARBA"/>
</dbReference>
<dbReference type="EMBL" id="RBID01000011">
    <property type="protein sequence ID" value="RKQ60865.1"/>
    <property type="molecule type" value="Genomic_DNA"/>
</dbReference>
<evidence type="ECO:0000256" key="8">
    <source>
        <dbReference type="ARBA" id="ARBA00023136"/>
    </source>
</evidence>
<keyword evidence="3" id="KW-0813">Transport</keyword>
<evidence type="ECO:0000256" key="6">
    <source>
        <dbReference type="ARBA" id="ARBA00022692"/>
    </source>
</evidence>
<evidence type="ECO:0000259" key="10">
    <source>
        <dbReference type="Pfam" id="PF25885"/>
    </source>
</evidence>
<dbReference type="Pfam" id="PF25885">
    <property type="entry name" value="HH_EMRA"/>
    <property type="match status" value="1"/>
</dbReference>
<dbReference type="Gene3D" id="1.10.287.470">
    <property type="entry name" value="Helix hairpin bin"/>
    <property type="match status" value="1"/>
</dbReference>
<evidence type="ECO:0000256" key="9">
    <source>
        <dbReference type="SAM" id="Phobius"/>
    </source>
</evidence>
<dbReference type="RefSeq" id="WP_120809590.1">
    <property type="nucleotide sequence ID" value="NZ_RBID01000011.1"/>
</dbReference>
<dbReference type="PANTHER" id="PTHR30386">
    <property type="entry name" value="MEMBRANE FUSION SUBUNIT OF EMRAB-TOLC MULTIDRUG EFFLUX PUMP"/>
    <property type="match status" value="1"/>
</dbReference>
<dbReference type="GO" id="GO:0015721">
    <property type="term" value="P:bile acid and bile salt transport"/>
    <property type="evidence" value="ECO:0007669"/>
    <property type="project" value="UniProtKB-ARBA"/>
</dbReference>
<dbReference type="FunFam" id="2.40.30.170:FF:000003">
    <property type="entry name" value="Multidrug resistance protein A"/>
    <property type="match status" value="1"/>
</dbReference>
<accession>A0A495BIL7</accession>
<dbReference type="Gene3D" id="2.40.30.170">
    <property type="match status" value="1"/>
</dbReference>
<dbReference type="Gene3D" id="2.40.50.100">
    <property type="match status" value="1"/>
</dbReference>
<protein>
    <submittedName>
        <fullName evidence="12">Membrane fusion protein (Multidrug efflux system)</fullName>
    </submittedName>
</protein>
<feature type="transmembrane region" description="Helical" evidence="9">
    <location>
        <begin position="21"/>
        <end position="38"/>
    </location>
</feature>
<evidence type="ECO:0000256" key="5">
    <source>
        <dbReference type="ARBA" id="ARBA00022519"/>
    </source>
</evidence>
<keyword evidence="4" id="KW-1003">Cell membrane</keyword>
<comment type="subcellular location">
    <subcellularLocation>
        <location evidence="1">Cell inner membrane</location>
        <topology evidence="1">Single-pass membrane protein</topology>
    </subcellularLocation>
</comment>
<keyword evidence="6 9" id="KW-0812">Transmembrane</keyword>
<name>A0A495BIL7_VOGIN</name>
<keyword evidence="7 9" id="KW-1133">Transmembrane helix</keyword>
<dbReference type="InterPro" id="IPR058634">
    <property type="entry name" value="AaeA-lik-b-barrel"/>
</dbReference>
<evidence type="ECO:0000256" key="3">
    <source>
        <dbReference type="ARBA" id="ARBA00022448"/>
    </source>
</evidence>
<dbReference type="PANTHER" id="PTHR30386:SF19">
    <property type="entry name" value="MULTIDRUG EXPORT PROTEIN EMRA-RELATED"/>
    <property type="match status" value="1"/>
</dbReference>
<evidence type="ECO:0000256" key="2">
    <source>
        <dbReference type="ARBA" id="ARBA00009477"/>
    </source>
</evidence>